<reference evidence="3 4" key="1">
    <citation type="submission" date="2024-06" db="EMBL/GenBank/DDBJ databases">
        <authorList>
            <person name="Kraege A."/>
            <person name="Thomma B."/>
        </authorList>
    </citation>
    <scope>NUCLEOTIDE SEQUENCE [LARGE SCALE GENOMIC DNA]</scope>
</reference>
<dbReference type="Pfam" id="PF16455">
    <property type="entry name" value="UBD"/>
    <property type="match status" value="1"/>
</dbReference>
<dbReference type="PANTHER" id="PTHR13609">
    <property type="entry name" value="UBIQUITIN DOMAIN CONTAINING 1 PROTEIN-RELATED"/>
    <property type="match status" value="1"/>
</dbReference>
<evidence type="ECO:0000313" key="4">
    <source>
        <dbReference type="Proteomes" id="UP001497392"/>
    </source>
</evidence>
<comment type="caution">
    <text evidence="3">The sequence shown here is derived from an EMBL/GenBank/DDBJ whole genome shotgun (WGS) entry which is preliminary data.</text>
</comment>
<dbReference type="InterPro" id="IPR038169">
    <property type="entry name" value="DC-UbP/UBTD2_N_sf"/>
</dbReference>
<name>A0ABP1FQN7_9CHLO</name>
<sequence>MGCFCSKYLDEQPGVPPTSSVKKIVRPAWKSQKPWTEEELQATREEYWDTQPHYGGNKVIWDALKAAAASDTGTAKVILDSAGVLVSTEDMTLCYDERGVKYELPKYVLSEPSNLRRGKKKSQELEMGRPGEVAANTGSVASMPAAAGVQPVPLV</sequence>
<feature type="region of interest" description="Disordered" evidence="1">
    <location>
        <begin position="114"/>
        <end position="140"/>
    </location>
</feature>
<dbReference type="EMBL" id="CAXHTA020000004">
    <property type="protein sequence ID" value="CAL5220875.1"/>
    <property type="molecule type" value="Genomic_DNA"/>
</dbReference>
<keyword evidence="4" id="KW-1185">Reference proteome</keyword>
<dbReference type="Proteomes" id="UP001497392">
    <property type="component" value="Unassembled WGS sequence"/>
</dbReference>
<evidence type="ECO:0000259" key="2">
    <source>
        <dbReference type="Pfam" id="PF16455"/>
    </source>
</evidence>
<evidence type="ECO:0000256" key="1">
    <source>
        <dbReference type="SAM" id="MobiDB-lite"/>
    </source>
</evidence>
<gene>
    <name evidence="3" type="primary">g2962</name>
    <name evidence="3" type="ORF">VP750_LOCUS2534</name>
</gene>
<feature type="domain" description="DC-UbP/UBTD2 N-terminal" evidence="2">
    <location>
        <begin position="26"/>
        <end position="116"/>
    </location>
</feature>
<dbReference type="InterPro" id="IPR039869">
    <property type="entry name" value="UBTD1/2"/>
</dbReference>
<accession>A0ABP1FQN7</accession>
<dbReference type="InterPro" id="IPR032752">
    <property type="entry name" value="DC-UbP/UBTD2_N"/>
</dbReference>
<proteinExistence type="predicted"/>
<dbReference type="Gene3D" id="1.20.225.20">
    <property type="entry name" value="Ub domain-containing protein, DC-UbP/UBTD2, N-terminal domain"/>
    <property type="match status" value="1"/>
</dbReference>
<evidence type="ECO:0000313" key="3">
    <source>
        <dbReference type="EMBL" id="CAL5220875.1"/>
    </source>
</evidence>
<organism evidence="3 4">
    <name type="scientific">Coccomyxa viridis</name>
    <dbReference type="NCBI Taxonomy" id="1274662"/>
    <lineage>
        <taxon>Eukaryota</taxon>
        <taxon>Viridiplantae</taxon>
        <taxon>Chlorophyta</taxon>
        <taxon>core chlorophytes</taxon>
        <taxon>Trebouxiophyceae</taxon>
        <taxon>Trebouxiophyceae incertae sedis</taxon>
        <taxon>Coccomyxaceae</taxon>
        <taxon>Coccomyxa</taxon>
    </lineage>
</organism>
<protein>
    <submittedName>
        <fullName evidence="3">G2962 protein</fullName>
    </submittedName>
</protein>